<evidence type="ECO:0000256" key="1">
    <source>
        <dbReference type="ARBA" id="ARBA00001946"/>
    </source>
</evidence>
<evidence type="ECO:0000256" key="4">
    <source>
        <dbReference type="ARBA" id="ARBA00022723"/>
    </source>
</evidence>
<dbReference type="InterPro" id="IPR019999">
    <property type="entry name" value="Anth_synth_I-like"/>
</dbReference>
<comment type="catalytic activity">
    <reaction evidence="8">
        <text>chorismate + L-glutamine = anthranilate + pyruvate + L-glutamate + H(+)</text>
        <dbReference type="Rhea" id="RHEA:21732"/>
        <dbReference type="ChEBI" id="CHEBI:15361"/>
        <dbReference type="ChEBI" id="CHEBI:15378"/>
        <dbReference type="ChEBI" id="CHEBI:16567"/>
        <dbReference type="ChEBI" id="CHEBI:29748"/>
        <dbReference type="ChEBI" id="CHEBI:29985"/>
        <dbReference type="ChEBI" id="CHEBI:58359"/>
        <dbReference type="EC" id="4.1.3.27"/>
    </reaction>
</comment>
<evidence type="ECO:0000256" key="7">
    <source>
        <dbReference type="ARBA" id="ARBA00025634"/>
    </source>
</evidence>
<dbReference type="Pfam" id="PF04715">
    <property type="entry name" value="Anth_synt_I_N"/>
    <property type="match status" value="1"/>
</dbReference>
<dbReference type="InterPro" id="IPR006805">
    <property type="entry name" value="Anth_synth_I_N"/>
</dbReference>
<dbReference type="AlphaFoldDB" id="A0A3B1DE72"/>
<dbReference type="PANTHER" id="PTHR11236">
    <property type="entry name" value="AMINOBENZOATE/ANTHRANILATE SYNTHASE"/>
    <property type="match status" value="1"/>
</dbReference>
<evidence type="ECO:0000256" key="6">
    <source>
        <dbReference type="ARBA" id="ARBA00023239"/>
    </source>
</evidence>
<feature type="domain" description="Chorismate-utilising enzyme C-terminal" evidence="9">
    <location>
        <begin position="221"/>
        <end position="360"/>
    </location>
</feature>
<dbReference type="PANTHER" id="PTHR11236:SF48">
    <property type="entry name" value="ISOCHORISMATE SYNTHASE MENF"/>
    <property type="match status" value="1"/>
</dbReference>
<evidence type="ECO:0000256" key="8">
    <source>
        <dbReference type="ARBA" id="ARBA00047683"/>
    </source>
</evidence>
<feature type="domain" description="Anthranilate synthase component I N-terminal" evidence="10">
    <location>
        <begin position="27"/>
        <end position="166"/>
    </location>
</feature>
<dbReference type="InterPro" id="IPR015890">
    <property type="entry name" value="Chorismate_C"/>
</dbReference>
<keyword evidence="4" id="KW-0479">Metal-binding</keyword>
<dbReference type="GO" id="GO:0004049">
    <property type="term" value="F:anthranilate synthase activity"/>
    <property type="evidence" value="ECO:0007669"/>
    <property type="project" value="UniProtKB-EC"/>
</dbReference>
<dbReference type="Gene3D" id="3.60.120.10">
    <property type="entry name" value="Anthranilate synthase"/>
    <property type="match status" value="1"/>
</dbReference>
<dbReference type="GO" id="GO:0000162">
    <property type="term" value="P:L-tryptophan biosynthetic process"/>
    <property type="evidence" value="ECO:0007669"/>
    <property type="project" value="TreeGrafter"/>
</dbReference>
<dbReference type="EMBL" id="UOGH01000016">
    <property type="protein sequence ID" value="VAX26947.1"/>
    <property type="molecule type" value="Genomic_DNA"/>
</dbReference>
<dbReference type="PRINTS" id="PR00095">
    <property type="entry name" value="ANTSNTHASEI"/>
</dbReference>
<evidence type="ECO:0000256" key="2">
    <source>
        <dbReference type="ARBA" id="ARBA00011575"/>
    </source>
</evidence>
<evidence type="ECO:0000313" key="11">
    <source>
        <dbReference type="EMBL" id="VAX26947.1"/>
    </source>
</evidence>
<keyword evidence="5" id="KW-0460">Magnesium</keyword>
<protein>
    <recommendedName>
        <fullName evidence="3">Anthranilate synthase component 1</fullName>
    </recommendedName>
</protein>
<comment type="subunit">
    <text evidence="2">Heterotetramer consisting of two non-identical subunits: a beta subunit (TrpG) and a large alpha subunit (TrpE).</text>
</comment>
<reference evidence="11" key="1">
    <citation type="submission" date="2018-06" db="EMBL/GenBank/DDBJ databases">
        <authorList>
            <person name="Zhirakovskaya E."/>
        </authorList>
    </citation>
    <scope>NUCLEOTIDE SEQUENCE</scope>
</reference>
<dbReference type="Pfam" id="PF00425">
    <property type="entry name" value="Chorismate_bind"/>
    <property type="match status" value="1"/>
</dbReference>
<organism evidence="11">
    <name type="scientific">hydrothermal vent metagenome</name>
    <dbReference type="NCBI Taxonomy" id="652676"/>
    <lineage>
        <taxon>unclassified sequences</taxon>
        <taxon>metagenomes</taxon>
        <taxon>ecological metagenomes</taxon>
    </lineage>
</organism>
<name>A0A3B1DE72_9ZZZZ</name>
<sequence>MYPDYKTFLTLTGSGNLIPVYREILADMETPVSAYLKLFTSPSFLFESVEGGEKWGRYTFLGISARKIIRARGNNIEVIQDGETIKESVYDDPLDALKEELSIYKPVEVKGLPGFYGGLVGYIGYEMVRFFERVPDRDKPSLGLSDMYFMMPDIVLIFDNLKQSLKIVCPVHVEGSPVGAYSEAEKKIDATIERLKSVPCVSESSVSPASKREFVSSFGPEEVFKEAVRKAKEYVWAGDVVQVVVSQRFERECAVDPFNIYRALRVINPSPYMYFMDTGEARIVGSSPEILVRLEGRHINLRPIAGTRKRGLGGDEDRALEKELREDPKEIAEHIMLVDLGRNDVGRVAETGSVKVTELMS</sequence>
<keyword evidence="6 11" id="KW-0456">Lyase</keyword>
<gene>
    <name evidence="11" type="ORF">MNBD_NITROSPIRAE02-557</name>
</gene>
<dbReference type="InterPro" id="IPR005801">
    <property type="entry name" value="ADC_synthase"/>
</dbReference>
<evidence type="ECO:0000256" key="5">
    <source>
        <dbReference type="ARBA" id="ARBA00022842"/>
    </source>
</evidence>
<dbReference type="SUPFAM" id="SSF56322">
    <property type="entry name" value="ADC synthase"/>
    <property type="match status" value="1"/>
</dbReference>
<comment type="function">
    <text evidence="7">Part of a heterotetrameric complex that catalyzes the two-step biosynthesis of anthranilate, an intermediate in the biosynthesis of L-tryptophan. In the first step, the glutamine-binding beta subunit (TrpG) of anthranilate synthase (AS) provides the glutamine amidotransferase activity which generates ammonia as a substrate that, along with chorismate, is used in the second step, catalyzed by the large alpha subunit of AS (TrpE) to produce anthranilate. In the absence of TrpG, TrpE can synthesize anthranilate directly from chorismate and high concentrations of ammonia.</text>
</comment>
<evidence type="ECO:0000256" key="3">
    <source>
        <dbReference type="ARBA" id="ARBA00020653"/>
    </source>
</evidence>
<evidence type="ECO:0000259" key="10">
    <source>
        <dbReference type="Pfam" id="PF04715"/>
    </source>
</evidence>
<comment type="cofactor">
    <cofactor evidence="1">
        <name>Mg(2+)</name>
        <dbReference type="ChEBI" id="CHEBI:18420"/>
    </cofactor>
</comment>
<dbReference type="GO" id="GO:0046872">
    <property type="term" value="F:metal ion binding"/>
    <property type="evidence" value="ECO:0007669"/>
    <property type="project" value="UniProtKB-KW"/>
</dbReference>
<accession>A0A3B1DE72</accession>
<evidence type="ECO:0000259" key="9">
    <source>
        <dbReference type="Pfam" id="PF00425"/>
    </source>
</evidence>
<proteinExistence type="predicted"/>
<feature type="non-terminal residue" evidence="11">
    <location>
        <position position="361"/>
    </location>
</feature>